<dbReference type="Pfam" id="PF00126">
    <property type="entry name" value="HTH_1"/>
    <property type="match status" value="1"/>
</dbReference>
<evidence type="ECO:0000259" key="5">
    <source>
        <dbReference type="PROSITE" id="PS50931"/>
    </source>
</evidence>
<accession>A0ABT9YSP8</accession>
<dbReference type="PANTHER" id="PTHR30346">
    <property type="entry name" value="TRANSCRIPTIONAL DUAL REGULATOR HCAR-RELATED"/>
    <property type="match status" value="1"/>
</dbReference>
<dbReference type="PRINTS" id="PR00039">
    <property type="entry name" value="HTHLYSR"/>
</dbReference>
<dbReference type="Gene3D" id="1.10.10.10">
    <property type="entry name" value="Winged helix-like DNA-binding domain superfamily/Winged helix DNA-binding domain"/>
    <property type="match status" value="1"/>
</dbReference>
<dbReference type="InterPro" id="IPR036390">
    <property type="entry name" value="WH_DNA-bd_sf"/>
</dbReference>
<evidence type="ECO:0000313" key="6">
    <source>
        <dbReference type="EMBL" id="MDQ0223029.1"/>
    </source>
</evidence>
<keyword evidence="2" id="KW-0805">Transcription regulation</keyword>
<dbReference type="Proteomes" id="UP001223079">
    <property type="component" value="Unassembled WGS sequence"/>
</dbReference>
<dbReference type="InterPro" id="IPR036388">
    <property type="entry name" value="WH-like_DNA-bd_sf"/>
</dbReference>
<sequence>MIDNYLLEELVAFAKYGTLAATAEHLMVTQPTVTRGMQKLEDDLGVALFDRKPNRINLTETGQLAVKEAAKLLKAQDNFIQTVQNFDRHHRSIQIGFTLPGPRLVLKTEVIKNTTLLPGLLKTSDIIQRLFNRKATLILSDQELHSDQIESLYLADEYLYVNLDAMTTTADKSETSFNNLAGQSFLVLSDIGVWQEIIEKHIPRAKFLYQQNDDSFEEINRYANFPVFTTNLTNKLRSEKIDNFDRRIALKITDEVATVPIYANYLIEDKQRLAPLLTTIRDKLNQTISSE</sequence>
<evidence type="ECO:0000256" key="4">
    <source>
        <dbReference type="ARBA" id="ARBA00023163"/>
    </source>
</evidence>
<protein>
    <submittedName>
        <fullName evidence="6">DNA-binding transcriptional LysR family regulator</fullName>
    </submittedName>
</protein>
<comment type="similarity">
    <text evidence="1">Belongs to the LysR transcriptional regulatory family.</text>
</comment>
<organism evidence="6 7">
    <name type="scientific">Streptococcus moroccensis</name>
    <dbReference type="NCBI Taxonomy" id="1451356"/>
    <lineage>
        <taxon>Bacteria</taxon>
        <taxon>Bacillati</taxon>
        <taxon>Bacillota</taxon>
        <taxon>Bacilli</taxon>
        <taxon>Lactobacillales</taxon>
        <taxon>Streptococcaceae</taxon>
        <taxon>Streptococcus</taxon>
    </lineage>
</organism>
<feature type="domain" description="HTH lysR-type" evidence="5">
    <location>
        <begin position="2"/>
        <end position="59"/>
    </location>
</feature>
<keyword evidence="4" id="KW-0804">Transcription</keyword>
<dbReference type="PROSITE" id="PS50931">
    <property type="entry name" value="HTH_LYSR"/>
    <property type="match status" value="1"/>
</dbReference>
<dbReference type="PANTHER" id="PTHR30346:SF28">
    <property type="entry name" value="HTH-TYPE TRANSCRIPTIONAL REGULATOR CYNR"/>
    <property type="match status" value="1"/>
</dbReference>
<gene>
    <name evidence="6" type="ORF">J2S23_001604</name>
</gene>
<evidence type="ECO:0000313" key="7">
    <source>
        <dbReference type="Proteomes" id="UP001223079"/>
    </source>
</evidence>
<dbReference type="SUPFAM" id="SSF46785">
    <property type="entry name" value="Winged helix' DNA-binding domain"/>
    <property type="match status" value="1"/>
</dbReference>
<evidence type="ECO:0000256" key="2">
    <source>
        <dbReference type="ARBA" id="ARBA00023015"/>
    </source>
</evidence>
<evidence type="ECO:0000256" key="1">
    <source>
        <dbReference type="ARBA" id="ARBA00009437"/>
    </source>
</evidence>
<dbReference type="EMBL" id="JAUSTM010000015">
    <property type="protein sequence ID" value="MDQ0223029.1"/>
    <property type="molecule type" value="Genomic_DNA"/>
</dbReference>
<keyword evidence="7" id="KW-1185">Reference proteome</keyword>
<evidence type="ECO:0000256" key="3">
    <source>
        <dbReference type="ARBA" id="ARBA00023125"/>
    </source>
</evidence>
<dbReference type="InterPro" id="IPR000847">
    <property type="entry name" value="LysR_HTH_N"/>
</dbReference>
<reference evidence="6 7" key="1">
    <citation type="submission" date="2023-07" db="EMBL/GenBank/DDBJ databases">
        <title>Genomic Encyclopedia of Type Strains, Phase IV (KMG-IV): sequencing the most valuable type-strain genomes for metagenomic binning, comparative biology and taxonomic classification.</title>
        <authorList>
            <person name="Goeker M."/>
        </authorList>
    </citation>
    <scope>NUCLEOTIDE SEQUENCE [LARGE SCALE GENOMIC DNA]</scope>
    <source>
        <strain evidence="6 7">DSM 105143</strain>
    </source>
</reference>
<keyword evidence="3 6" id="KW-0238">DNA-binding</keyword>
<name>A0ABT9YSP8_9STRE</name>
<comment type="caution">
    <text evidence="6">The sequence shown here is derived from an EMBL/GenBank/DDBJ whole genome shotgun (WGS) entry which is preliminary data.</text>
</comment>
<proteinExistence type="inferred from homology"/>
<dbReference type="GO" id="GO:0003677">
    <property type="term" value="F:DNA binding"/>
    <property type="evidence" value="ECO:0007669"/>
    <property type="project" value="UniProtKB-KW"/>
</dbReference>
<dbReference type="RefSeq" id="WP_307122189.1">
    <property type="nucleotide sequence ID" value="NZ_JAUSTM010000015.1"/>
</dbReference>